<keyword evidence="1" id="KW-0540">Nuclease</keyword>
<keyword evidence="1" id="KW-0255">Endonuclease</keyword>
<evidence type="ECO:0000313" key="2">
    <source>
        <dbReference type="Proteomes" id="UP001224122"/>
    </source>
</evidence>
<dbReference type="GO" id="GO:0004519">
    <property type="term" value="F:endonuclease activity"/>
    <property type="evidence" value="ECO:0007669"/>
    <property type="project" value="UniProtKB-KW"/>
</dbReference>
<accession>A0ABT9XPZ9</accession>
<keyword evidence="2" id="KW-1185">Reference proteome</keyword>
<keyword evidence="1" id="KW-0378">Hydrolase</keyword>
<reference evidence="1 2" key="1">
    <citation type="submission" date="2023-07" db="EMBL/GenBank/DDBJ databases">
        <title>Genomic Encyclopedia of Type Strains, Phase IV (KMG-IV): sequencing the most valuable type-strain genomes for metagenomic binning, comparative biology and taxonomic classification.</title>
        <authorList>
            <person name="Goeker M."/>
        </authorList>
    </citation>
    <scope>NUCLEOTIDE SEQUENCE [LARGE SCALE GENOMIC DNA]</scope>
    <source>
        <strain evidence="1 2">DSM 27594</strain>
    </source>
</reference>
<evidence type="ECO:0000313" key="1">
    <source>
        <dbReference type="EMBL" id="MDQ0197576.1"/>
    </source>
</evidence>
<gene>
    <name evidence="1" type="ORF">J2S10_000681</name>
</gene>
<comment type="caution">
    <text evidence="1">The sequence shown here is derived from an EMBL/GenBank/DDBJ whole genome shotgun (WGS) entry which is preliminary data.</text>
</comment>
<dbReference type="Proteomes" id="UP001224122">
    <property type="component" value="Unassembled WGS sequence"/>
</dbReference>
<dbReference type="RefSeq" id="WP_307404405.1">
    <property type="nucleotide sequence ID" value="NZ_JAUSTW010000001.1"/>
</dbReference>
<name>A0ABT9XPZ9_9BACI</name>
<dbReference type="EMBL" id="JAUSTW010000001">
    <property type="protein sequence ID" value="MDQ0197576.1"/>
    <property type="molecule type" value="Genomic_DNA"/>
</dbReference>
<sequence>MEKYYCEQCRLLYNKEEYCKICGLPANKKIKIEVQKQTEKQ</sequence>
<proteinExistence type="predicted"/>
<protein>
    <submittedName>
        <fullName evidence="1">rRNA maturation endonuclease Nob1</fullName>
    </submittedName>
</protein>
<organism evidence="1 2">
    <name type="scientific">Neobacillus ginsengisoli</name>
    <dbReference type="NCBI Taxonomy" id="904295"/>
    <lineage>
        <taxon>Bacteria</taxon>
        <taxon>Bacillati</taxon>
        <taxon>Bacillota</taxon>
        <taxon>Bacilli</taxon>
        <taxon>Bacillales</taxon>
        <taxon>Bacillaceae</taxon>
        <taxon>Neobacillus</taxon>
    </lineage>
</organism>